<protein>
    <submittedName>
        <fullName evidence="1">Uncharacterized protein</fullName>
    </submittedName>
</protein>
<dbReference type="AlphaFoldDB" id="A0AAU9IU90"/>
<evidence type="ECO:0000313" key="1">
    <source>
        <dbReference type="EMBL" id="CAG9316677.1"/>
    </source>
</evidence>
<organism evidence="1 2">
    <name type="scientific">Blepharisma stoltei</name>
    <dbReference type="NCBI Taxonomy" id="1481888"/>
    <lineage>
        <taxon>Eukaryota</taxon>
        <taxon>Sar</taxon>
        <taxon>Alveolata</taxon>
        <taxon>Ciliophora</taxon>
        <taxon>Postciliodesmatophora</taxon>
        <taxon>Heterotrichea</taxon>
        <taxon>Heterotrichida</taxon>
        <taxon>Blepharismidae</taxon>
        <taxon>Blepharisma</taxon>
    </lineage>
</organism>
<dbReference type="Proteomes" id="UP001162131">
    <property type="component" value="Unassembled WGS sequence"/>
</dbReference>
<sequence>MRRNCKNGIYTSQTIKSCRCIACMSFIRLILDPNTWYTTNKIHMSLHNRSHQLCSNSYNLTKSIFVKMLHRDRKRLIPWDFRRYIKNRRREKRKIVKLKKKNVIWDMDDSLDYCSYAMKNGFIERGQFRL</sequence>
<keyword evidence="2" id="KW-1185">Reference proteome</keyword>
<dbReference type="EMBL" id="CAJZBQ010000016">
    <property type="protein sequence ID" value="CAG9316677.1"/>
    <property type="molecule type" value="Genomic_DNA"/>
</dbReference>
<evidence type="ECO:0000313" key="2">
    <source>
        <dbReference type="Proteomes" id="UP001162131"/>
    </source>
</evidence>
<proteinExistence type="predicted"/>
<gene>
    <name evidence="1" type="ORF">BSTOLATCC_MIC16785</name>
</gene>
<name>A0AAU9IU90_9CILI</name>
<accession>A0AAU9IU90</accession>
<comment type="caution">
    <text evidence="1">The sequence shown here is derived from an EMBL/GenBank/DDBJ whole genome shotgun (WGS) entry which is preliminary data.</text>
</comment>
<reference evidence="1" key="1">
    <citation type="submission" date="2021-09" db="EMBL/GenBank/DDBJ databases">
        <authorList>
            <consortium name="AG Swart"/>
            <person name="Singh M."/>
            <person name="Singh A."/>
            <person name="Seah K."/>
            <person name="Emmerich C."/>
        </authorList>
    </citation>
    <scope>NUCLEOTIDE SEQUENCE</scope>
    <source>
        <strain evidence="1">ATCC30299</strain>
    </source>
</reference>